<dbReference type="PROSITE" id="PS50110">
    <property type="entry name" value="RESPONSE_REGULATORY"/>
    <property type="match status" value="1"/>
</dbReference>
<feature type="region of interest" description="Disordered" evidence="5">
    <location>
        <begin position="84"/>
        <end position="113"/>
    </location>
</feature>
<evidence type="ECO:0000256" key="2">
    <source>
        <dbReference type="ARBA" id="ARBA00022679"/>
    </source>
</evidence>
<feature type="compositionally biased region" description="Basic and acidic residues" evidence="5">
    <location>
        <begin position="3318"/>
        <end position="3335"/>
    </location>
</feature>
<dbReference type="CDD" id="cd00130">
    <property type="entry name" value="PAS"/>
    <property type="match status" value="1"/>
</dbReference>
<dbReference type="InterPro" id="IPR001789">
    <property type="entry name" value="Sig_transdc_resp-reg_receiver"/>
</dbReference>
<feature type="region of interest" description="Disordered" evidence="5">
    <location>
        <begin position="483"/>
        <end position="518"/>
    </location>
</feature>
<proteinExistence type="predicted"/>
<dbReference type="InterPro" id="IPR036097">
    <property type="entry name" value="HisK_dim/P_sf"/>
</dbReference>
<dbReference type="Pfam" id="PF13191">
    <property type="entry name" value="AAA_16"/>
    <property type="match status" value="1"/>
</dbReference>
<evidence type="ECO:0000256" key="1">
    <source>
        <dbReference type="ARBA" id="ARBA00022553"/>
    </source>
</evidence>
<dbReference type="InterPro" id="IPR035965">
    <property type="entry name" value="PAS-like_dom_sf"/>
</dbReference>
<organism evidence="9 10">
    <name type="scientific">Linnemannia gamsii</name>
    <dbReference type="NCBI Taxonomy" id="64522"/>
    <lineage>
        <taxon>Eukaryota</taxon>
        <taxon>Fungi</taxon>
        <taxon>Fungi incertae sedis</taxon>
        <taxon>Mucoromycota</taxon>
        <taxon>Mortierellomycotina</taxon>
        <taxon>Mortierellomycetes</taxon>
        <taxon>Mortierellales</taxon>
        <taxon>Mortierellaceae</taxon>
        <taxon>Linnemannia</taxon>
    </lineage>
</organism>
<feature type="region of interest" description="Disordered" evidence="5">
    <location>
        <begin position="130"/>
        <end position="151"/>
    </location>
</feature>
<dbReference type="SUPFAM" id="SSF55874">
    <property type="entry name" value="ATPase domain of HSP90 chaperone/DNA topoisomerase II/histidine kinase"/>
    <property type="match status" value="1"/>
</dbReference>
<feature type="region of interest" description="Disordered" evidence="5">
    <location>
        <begin position="1"/>
        <end position="47"/>
    </location>
</feature>
<dbReference type="InterPro" id="IPR013767">
    <property type="entry name" value="PAS_fold"/>
</dbReference>
<feature type="domain" description="Response regulatory" evidence="7">
    <location>
        <begin position="3356"/>
        <end position="3409"/>
    </location>
</feature>
<dbReference type="PANTHER" id="PTHR45339:SF5">
    <property type="entry name" value="HISTIDINE KINASE"/>
    <property type="match status" value="1"/>
</dbReference>
<feature type="compositionally biased region" description="Low complexity" evidence="5">
    <location>
        <begin position="320"/>
        <end position="342"/>
    </location>
</feature>
<feature type="non-terminal residue" evidence="9">
    <location>
        <position position="3409"/>
    </location>
</feature>
<dbReference type="Gene3D" id="1.10.510.10">
    <property type="entry name" value="Transferase(Phosphotransferase) domain 1"/>
    <property type="match status" value="1"/>
</dbReference>
<dbReference type="SUPFAM" id="SSF52540">
    <property type="entry name" value="P-loop containing nucleoside triphosphate hydrolases"/>
    <property type="match status" value="1"/>
</dbReference>
<dbReference type="CDD" id="cd00082">
    <property type="entry name" value="HisKA"/>
    <property type="match status" value="1"/>
</dbReference>
<protein>
    <recommendedName>
        <fullName evidence="11">Protein kinase domain-containing protein</fullName>
    </recommendedName>
</protein>
<feature type="region of interest" description="Disordered" evidence="5">
    <location>
        <begin position="1321"/>
        <end position="1344"/>
    </location>
</feature>
<dbReference type="InterPro" id="IPR003594">
    <property type="entry name" value="HATPase_dom"/>
</dbReference>
<comment type="caution">
    <text evidence="4">Lacks conserved residue(s) required for the propagation of feature annotation.</text>
</comment>
<dbReference type="SUPFAM" id="SSF47384">
    <property type="entry name" value="Homodimeric domain of signal transducing histidine kinase"/>
    <property type="match status" value="1"/>
</dbReference>
<keyword evidence="10" id="KW-1185">Reference proteome</keyword>
<dbReference type="Gene3D" id="1.10.287.130">
    <property type="match status" value="1"/>
</dbReference>
<dbReference type="Gene3D" id="3.40.50.2300">
    <property type="match status" value="1"/>
</dbReference>
<dbReference type="Pfam" id="PF00989">
    <property type="entry name" value="PAS"/>
    <property type="match status" value="1"/>
</dbReference>
<dbReference type="InterPro" id="IPR003018">
    <property type="entry name" value="GAF"/>
</dbReference>
<dbReference type="Proteomes" id="UP001194696">
    <property type="component" value="Unassembled WGS sequence"/>
</dbReference>
<dbReference type="EMBL" id="JAAAIM010000589">
    <property type="protein sequence ID" value="KAG0286251.1"/>
    <property type="molecule type" value="Genomic_DNA"/>
</dbReference>
<dbReference type="SUPFAM" id="SSF55785">
    <property type="entry name" value="PYP-like sensor domain (PAS domain)"/>
    <property type="match status" value="1"/>
</dbReference>
<dbReference type="InterPro" id="IPR005467">
    <property type="entry name" value="His_kinase_dom"/>
</dbReference>
<dbReference type="Gene3D" id="3.30.565.10">
    <property type="entry name" value="Histidine kinase-like ATPase, C-terminal domain"/>
    <property type="match status" value="1"/>
</dbReference>
<dbReference type="InterPro" id="IPR003661">
    <property type="entry name" value="HisK_dim/P_dom"/>
</dbReference>
<keyword evidence="2" id="KW-0808">Transferase</keyword>
<feature type="compositionally biased region" description="Low complexity" evidence="5">
    <location>
        <begin position="1418"/>
        <end position="1444"/>
    </location>
</feature>
<name>A0ABQ7JVV4_9FUNG</name>
<feature type="domain" description="PAS" evidence="8">
    <location>
        <begin position="2394"/>
        <end position="2450"/>
    </location>
</feature>
<feature type="region of interest" description="Disordered" evidence="5">
    <location>
        <begin position="1407"/>
        <end position="1446"/>
    </location>
</feature>
<keyword evidence="3" id="KW-0418">Kinase</keyword>
<dbReference type="PROSITE" id="PS50109">
    <property type="entry name" value="HIS_KIN"/>
    <property type="match status" value="1"/>
</dbReference>
<feature type="compositionally biased region" description="Low complexity" evidence="5">
    <location>
        <begin position="36"/>
        <end position="46"/>
    </location>
</feature>
<evidence type="ECO:0000313" key="10">
    <source>
        <dbReference type="Proteomes" id="UP001194696"/>
    </source>
</evidence>
<dbReference type="InterPro" id="IPR011006">
    <property type="entry name" value="CheY-like_superfamily"/>
</dbReference>
<dbReference type="CDD" id="cd16922">
    <property type="entry name" value="HATPase_EvgS-ArcB-TorS-like"/>
    <property type="match status" value="1"/>
</dbReference>
<feature type="compositionally biased region" description="Polar residues" evidence="5">
    <location>
        <begin position="2918"/>
        <end position="2934"/>
    </location>
</feature>
<dbReference type="SUPFAM" id="SSF56112">
    <property type="entry name" value="Protein kinase-like (PK-like)"/>
    <property type="match status" value="1"/>
</dbReference>
<evidence type="ECO:0000256" key="3">
    <source>
        <dbReference type="ARBA" id="ARBA00022777"/>
    </source>
</evidence>
<reference evidence="9 10" key="1">
    <citation type="journal article" date="2020" name="Fungal Divers.">
        <title>Resolving the Mortierellaceae phylogeny through synthesis of multi-gene phylogenetics and phylogenomics.</title>
        <authorList>
            <person name="Vandepol N."/>
            <person name="Liber J."/>
            <person name="Desiro A."/>
            <person name="Na H."/>
            <person name="Kennedy M."/>
            <person name="Barry K."/>
            <person name="Grigoriev I.V."/>
            <person name="Miller A.N."/>
            <person name="O'Donnell K."/>
            <person name="Stajich J.E."/>
            <person name="Bonito G."/>
        </authorList>
    </citation>
    <scope>NUCLEOTIDE SEQUENCE [LARGE SCALE GENOMIC DNA]</scope>
    <source>
        <strain evidence="9 10">AD045</strain>
    </source>
</reference>
<dbReference type="SMART" id="SM00387">
    <property type="entry name" value="HATPase_c"/>
    <property type="match status" value="1"/>
</dbReference>
<dbReference type="Gene3D" id="3.30.450.40">
    <property type="match status" value="1"/>
</dbReference>
<dbReference type="PROSITE" id="PS50112">
    <property type="entry name" value="PAS"/>
    <property type="match status" value="1"/>
</dbReference>
<comment type="caution">
    <text evidence="9">The sequence shown here is derived from an EMBL/GenBank/DDBJ whole genome shotgun (WGS) entry which is preliminary data.</text>
</comment>
<dbReference type="InterPro" id="IPR036890">
    <property type="entry name" value="HATPase_C_sf"/>
</dbReference>
<dbReference type="InterPro" id="IPR004358">
    <property type="entry name" value="Sig_transdc_His_kin-like_C"/>
</dbReference>
<dbReference type="InterPro" id="IPR029016">
    <property type="entry name" value="GAF-like_dom_sf"/>
</dbReference>
<dbReference type="SMART" id="SM00065">
    <property type="entry name" value="GAF"/>
    <property type="match status" value="1"/>
</dbReference>
<evidence type="ECO:0000313" key="9">
    <source>
        <dbReference type="EMBL" id="KAG0286251.1"/>
    </source>
</evidence>
<evidence type="ECO:0000256" key="4">
    <source>
        <dbReference type="PROSITE-ProRule" id="PRU00169"/>
    </source>
</evidence>
<dbReference type="PANTHER" id="PTHR45339">
    <property type="entry name" value="HYBRID SIGNAL TRANSDUCTION HISTIDINE KINASE J"/>
    <property type="match status" value="1"/>
</dbReference>
<sequence length="3409" mass="373335">MSSTPSSAPPVQLSTSTSTSTSTATTTKNDHTVSEPATTPTPTPTAHITEDNLAVITDCPNATNAAQWFYKPYLQPSAISTTAMSTFTPSEPHHKKNKQSFSSSSSTTIPLPSTPASLYSNAVSASRLQPQTSIGPVHDTVGGGGGIPRIRGEDLYSTYSTGVGTGGYSKRTAGPYSSQSTPSLAGASFHLNPQPLLPVKDESIYKNPYRAPSYTNTRSFVPPMVQGYEFIGGSQAGNMGLMMGKRISDGVPVTGKLHQSRVLLQHEYRILKRLQIANARYDPISPPPPKFNPSAEPQARPKPSSCGETLASALGSEGCSSRTGPTTATTPPTSPQSTATPANDSNGRQQPVRESKCHIKPGVKQAVYETGSVETEKYFNRVVEDFIDLDQENLSILILERLGPNLLSHTHHQFMGLDNLQELYSTDGKIEKCFGSPFRDVYTFLVFALKAACVLEALQSANLAHLAICPTALHWMPAEPKIGPWSPSSDPQSESYGSGNDSGGGAGSSSGGGGSSYHSKEPSTLYSLLDTMDVNDTKLRLFDFTHSKILSHERARAPNNVVEWQIPGYMEYHLQFLAPEQTGRAETWMDYRTDIYALGATLFSLLTMQYPNTGNDSVQILQGVLSRELPPVSAFRSDIPPIVDAILRKMTQKQPSQRYQNAFGFKQDILRCLNTLHKTGRIDSFELGKHDISYQFVLPNSLFGRHSEQQLISAAIVQAASAYQQAMNSERICSDDDECYDDFDGGTSYDGPSTPAAVHVNDSEDLYIFEDDIVSLKCQLSSKIPLSSRTLLRKPKLFDRGGKSVNRGTELSDPVVRVIFVSGPSGVGKTVLTRRMSTVARNSGLFAGGVFEAGNSAPYSAILSCIQSVLQQLLTQQTDALATLVIAIRTAFEPDSGIGIICDLIPELKYFFNGCDLPESKDVPLTHSVARFHALILKLIRVISTHFFMTWLIDDLHFADENSIDLLATLVNVNKRLPIVLIITHRDTIECLIKVKQILGGGNVAGARHPTGFSALGAMHNEYTSGSSGTGCDLMASMPSGAGGMRGGGGSDGISYLPKKNPHRSSSGTSLIVRGGGGVRFIRLQNPPLEAIQEFLAALLHRDKEDVVLLAKALRQKSWLTIRQLVLELYRIQTIYFNCFSREWEWESCEETLGEVVRRLTGEEFAFLDQRFRALDSDIKKTLICASICGPVFTIHDLQLLASATFTWSGAGPKTEASNEGTAAVSTSMQMAANSGCKAMAGLQSAIREGILVYTSEPNELRFHHGIMRRVALNLLETPEQTEKLHFEMAKILFNTPGQDLRAASHVLQSLNLIKKSLAAGKMSKSPTTTSPRPDVEIDNNDNHRRSCFSASSVLEEEDDTSTELDGRALRVVLSLAGEKSQKSGAQDMALAFWNAAMSLLPEHCWERPGETEPADGSVTNATTSATTSPSSSDSVPSCTSPDSDLQDIDMEEIIGSPKSTRPSLKDDVRYIRSRQLPLHHEALKLHLQCIEAERWRENFDQAMKICEIVLANVTDPIDRARVYQHQIEMSVWAYSSPEKATAITINCLHELGMPDDTLFSPTEEEMKVIFGQTHQMLLKHMPELEADPPKICHDPKIAMMMEVMSVASASLYYCNVPFMASGIIQSMRLTCEHGITKDAGRALVSFALTYCTWYGCLDNAYELGKLACDVSNGNQHVIFLFHMTVQQWGDHIANSVSALEETLTAVDLTCDRLFHTAGMIHVAVIKVLIGRVHLNDLMTSTIDHLAKHIEFGPKSHGVEVMQGVLQLVKCLKGRTQSTTNPELIFDDADYSESKAHAAKRTKSSLNMVHNNSTYQMLKVLAAFVFGHYAFIQQMTDVWHDDPKSIMNFEGSWIAHSIFTVVGLSLINLLRTEKDPEVRKRHQRRLLSIRDRMKMRANKYAVNHAAMYYLLEAEMADQRLCQEEEFGDDDGCDNVDINMEVDDDDEYVAQCKVYNELSDSKQRGRAGMFIPAMKKVLLLYEKAIKYSTDGNFPLHKCFAYELAAKFHLRHGLVTSARCLMANSCKVYHNWGAKGKVHWFHKTYPEIFPASPDDDPSGLARSMFYRPNGENESARHAAAYAATASSSCPIATSAAAASSGSFRHAASSANEASVCPLAAAATVATSPWMTSSPRSTMSPFDIENDALNAATVSAATESCPASTFQLGVGGGGCTSSSSAANGPASATSTGTSILSTPLYSLQNTWINSPRSPEVENVDLDVIDFSSVIEAMQVIASEIDLELLLVKSLGVLNQSVGAKKCSVIISKDHELVLAASLGGDRGRCESVNPPMRFDQCNSLFQGVIHYVINTSAPCLVINAKDDPRFCADEYVKQHADLKTVLCAPILHKTALVGVLYMEDFPERAFANKRLLVMNLLVQQLGISITNALLYQSVLQSETKLNGLLENMPCGIALWDANAENCQYINSTWGDMTGYTVEQIINSRWGVLVHPDEIVDHGIAWKDRVRAGESCQWEARYGLSDGSFRWGIVRMLPIKANTERANILQWLTVTIDIDDQRRAVQLKSNFLANMSHELRTPFSGILGMLSLLKDSSGLSDEQFEFVDMAKASCEMLIRIVDDLLNFSKLEADKVTLEYIPLCFEEILGDVCDLLVPLASRKGLELIILLDSTLPVQLIGDPDRMKQILMNLIGNAIKFSTSGSVVIKYWHELRKRDTIPVKKPPQSVLDILTGKCRLDYYNTSGVEQLRRKVALESDESHLGDEVSLHCSVTDQGIGMTPDEQKMLFVSFQQTDSGTTRKYGGTGLGLSICAQLIAHMNGKIVVDSEKGKGSTFTFTAKLTTMTDQDRAQHPAENARIQECRVVLEKRAAALKDKRILILSPNLYLREQLKQTIGEQTEFMEFDSVDQAIEARAIGVLCDSEEGCPELADASSLHSGSEEEGYDVSRTEPAPSCKGRSGQGGGNCQKNQPAITTAHNSSAPSPCDGKDRAQDGPKTSGDPCSEDPCKKGNSPCRGKSSTTGTDLPPIQHFDFILVDHVLDSAELDCIHPSPRVAYVLLLAPTTETLRWILPPATEKRYDTNMDEDTESEVDVGGRGRVRQSSEMDFAARAMGRVHSASYMSKVDHSTSVSSPTLARAPVCDGLKRLAAGGTSSGDAATATAANGAGLTRLPSQLFRRRKNGQAHQGHVRKVLSNSREPSFQVVRMIKPVRRMKLLQILSNALMQHEHRQLHPEEYIQEYEDNRWPMGARLTELDDDDSSMGEDYSQSGRGSGVSTPTSSAYSTPAAASSPLSDSSSSRPSPLKILKRRRSNPAVADEDPTAEGGVKKGDEAAALKSARLTPKSSTTSAAMAAAAAARRKGKSRPRTRDMDMHKESDDRKRTRNNDALLMLLSPRQLKMCQGLNVLVAEDDYVSQKILEKQLKKLGMNVVIANNGQEAVNKWLAVERGHYTMAIFDH</sequence>
<evidence type="ECO:0000256" key="5">
    <source>
        <dbReference type="SAM" id="MobiDB-lite"/>
    </source>
</evidence>
<accession>A0ABQ7JVV4</accession>
<feature type="region of interest" description="Disordered" evidence="5">
    <location>
        <begin position="281"/>
        <end position="356"/>
    </location>
</feature>
<dbReference type="PRINTS" id="PR00344">
    <property type="entry name" value="BCTRLSENSOR"/>
</dbReference>
<dbReference type="InterPro" id="IPR041664">
    <property type="entry name" value="AAA_16"/>
</dbReference>
<dbReference type="InterPro" id="IPR027417">
    <property type="entry name" value="P-loop_NTPase"/>
</dbReference>
<dbReference type="Pfam" id="PF00512">
    <property type="entry name" value="HisKA"/>
    <property type="match status" value="1"/>
</dbReference>
<feature type="compositionally biased region" description="Low complexity" evidence="5">
    <location>
        <begin position="3227"/>
        <end position="3254"/>
    </location>
</feature>
<evidence type="ECO:0000259" key="7">
    <source>
        <dbReference type="PROSITE" id="PS50110"/>
    </source>
</evidence>
<evidence type="ECO:0008006" key="11">
    <source>
        <dbReference type="Google" id="ProtNLM"/>
    </source>
</evidence>
<dbReference type="Pfam" id="PF01590">
    <property type="entry name" value="GAF"/>
    <property type="match status" value="1"/>
</dbReference>
<feature type="domain" description="Histidine kinase" evidence="6">
    <location>
        <begin position="2526"/>
        <end position="2795"/>
    </location>
</feature>
<dbReference type="Pfam" id="PF02518">
    <property type="entry name" value="HATPase_c"/>
    <property type="match status" value="1"/>
</dbReference>
<feature type="region of interest" description="Disordered" evidence="5">
    <location>
        <begin position="3204"/>
        <end position="3335"/>
    </location>
</feature>
<feature type="region of interest" description="Disordered" evidence="5">
    <location>
        <begin position="2881"/>
        <end position="2979"/>
    </location>
</feature>
<feature type="compositionally biased region" description="Gly residues" evidence="5">
    <location>
        <begin position="500"/>
        <end position="515"/>
    </location>
</feature>
<dbReference type="SUPFAM" id="SSF55781">
    <property type="entry name" value="GAF domain-like"/>
    <property type="match status" value="1"/>
</dbReference>
<keyword evidence="1" id="KW-0597">Phosphoprotein</keyword>
<dbReference type="SMART" id="SM00091">
    <property type="entry name" value="PAS"/>
    <property type="match status" value="1"/>
</dbReference>
<dbReference type="NCBIfam" id="TIGR00229">
    <property type="entry name" value="sensory_box"/>
    <property type="match status" value="1"/>
</dbReference>
<feature type="compositionally biased region" description="Low complexity" evidence="5">
    <location>
        <begin position="14"/>
        <end position="27"/>
    </location>
</feature>
<evidence type="ECO:0000259" key="8">
    <source>
        <dbReference type="PROSITE" id="PS50112"/>
    </source>
</evidence>
<feature type="compositionally biased region" description="Low complexity" evidence="5">
    <location>
        <begin position="100"/>
        <end position="113"/>
    </location>
</feature>
<dbReference type="Gene3D" id="3.30.450.20">
    <property type="entry name" value="PAS domain"/>
    <property type="match status" value="1"/>
</dbReference>
<dbReference type="SMART" id="SM00388">
    <property type="entry name" value="HisKA"/>
    <property type="match status" value="1"/>
</dbReference>
<evidence type="ECO:0000259" key="6">
    <source>
        <dbReference type="PROSITE" id="PS50109"/>
    </source>
</evidence>
<dbReference type="InterPro" id="IPR011009">
    <property type="entry name" value="Kinase-like_dom_sf"/>
</dbReference>
<dbReference type="SUPFAM" id="SSF52172">
    <property type="entry name" value="CheY-like"/>
    <property type="match status" value="1"/>
</dbReference>
<dbReference type="InterPro" id="IPR000014">
    <property type="entry name" value="PAS"/>
</dbReference>
<gene>
    <name evidence="9" type="ORF">BGZ96_009580</name>
</gene>